<dbReference type="InterPro" id="IPR053008">
    <property type="entry name" value="Phomopsin_biosynth_assoc"/>
</dbReference>
<evidence type="ECO:0000256" key="1">
    <source>
        <dbReference type="SAM" id="MobiDB-lite"/>
    </source>
</evidence>
<feature type="compositionally biased region" description="Basic and acidic residues" evidence="1">
    <location>
        <begin position="38"/>
        <end position="54"/>
    </location>
</feature>
<evidence type="ECO:0000313" key="4">
    <source>
        <dbReference type="Proteomes" id="UP001392437"/>
    </source>
</evidence>
<reference evidence="3 4" key="1">
    <citation type="submission" date="2023-01" db="EMBL/GenBank/DDBJ databases">
        <title>Analysis of 21 Apiospora genomes using comparative genomics revels a genus with tremendous synthesis potential of carbohydrate active enzymes and secondary metabolites.</title>
        <authorList>
            <person name="Sorensen T."/>
        </authorList>
    </citation>
    <scope>NUCLEOTIDE SEQUENCE [LARGE SCALE GENOMIC DNA]</scope>
    <source>
        <strain evidence="3 4">CBS 117206</strain>
    </source>
</reference>
<keyword evidence="2" id="KW-1133">Transmembrane helix</keyword>
<feature type="transmembrane region" description="Helical" evidence="2">
    <location>
        <begin position="69"/>
        <end position="87"/>
    </location>
</feature>
<dbReference type="AlphaFoldDB" id="A0AAW0R2B8"/>
<feature type="region of interest" description="Disordered" evidence="1">
    <location>
        <begin position="27"/>
        <end position="54"/>
    </location>
</feature>
<dbReference type="PANTHER" id="PTHR35896">
    <property type="entry name" value="IG-LIKE DOMAIN-CONTAINING PROTEIN"/>
    <property type="match status" value="1"/>
</dbReference>
<gene>
    <name evidence="3" type="ORF">PG999_005498</name>
</gene>
<keyword evidence="2" id="KW-0812">Transmembrane</keyword>
<sequence>MATHLWSHIRDIAQNIYRRHSSQRLATDGSEIEDSGEDGLHGHESKVNSGHDSRSKSYAERTLASMPSWPYWFLLAVLAAIAFAFGVQATGSFFRTNLIAEVLTKDGKDFPHGQLSYSVDFSPLPCGNTPSEAIARGCHFDMVATAWLPPRCIDTELMEEFLSEHPWRFYADQQGAQRLPDDPDTLGSYTAGRIWTTNRWHVAHCLYMWRKLNRAVVHGWGTDAESVQQHHTDHCSKSILEFHELDGLHAYMEVIYPPC</sequence>
<organism evidence="3 4">
    <name type="scientific">Apiospora kogelbergensis</name>
    <dbReference type="NCBI Taxonomy" id="1337665"/>
    <lineage>
        <taxon>Eukaryota</taxon>
        <taxon>Fungi</taxon>
        <taxon>Dikarya</taxon>
        <taxon>Ascomycota</taxon>
        <taxon>Pezizomycotina</taxon>
        <taxon>Sordariomycetes</taxon>
        <taxon>Xylariomycetidae</taxon>
        <taxon>Amphisphaeriales</taxon>
        <taxon>Apiosporaceae</taxon>
        <taxon>Apiospora</taxon>
    </lineage>
</organism>
<evidence type="ECO:0000313" key="3">
    <source>
        <dbReference type="EMBL" id="KAK8121378.1"/>
    </source>
</evidence>
<name>A0AAW0R2B8_9PEZI</name>
<keyword evidence="4" id="KW-1185">Reference proteome</keyword>
<dbReference type="Proteomes" id="UP001392437">
    <property type="component" value="Unassembled WGS sequence"/>
</dbReference>
<proteinExistence type="predicted"/>
<accession>A0AAW0R2B8</accession>
<dbReference type="EMBL" id="JAQQWP010000004">
    <property type="protein sequence ID" value="KAK8121378.1"/>
    <property type="molecule type" value="Genomic_DNA"/>
</dbReference>
<protein>
    <submittedName>
        <fullName evidence="3">Uncharacterized protein</fullName>
    </submittedName>
</protein>
<dbReference type="PANTHER" id="PTHR35896:SF3">
    <property type="entry name" value="MAJOR FACILITATOR SUPERFAMILY TRANSPORTER"/>
    <property type="match status" value="1"/>
</dbReference>
<comment type="caution">
    <text evidence="3">The sequence shown here is derived from an EMBL/GenBank/DDBJ whole genome shotgun (WGS) entry which is preliminary data.</text>
</comment>
<keyword evidence="2" id="KW-0472">Membrane</keyword>
<evidence type="ECO:0000256" key="2">
    <source>
        <dbReference type="SAM" id="Phobius"/>
    </source>
</evidence>